<dbReference type="AlphaFoldDB" id="A0A3R9QUJ1"/>
<gene>
    <name evidence="1" type="ORF">D6D85_09595</name>
</gene>
<comment type="caution">
    <text evidence="1">The sequence shown here is derived from an EMBL/GenBank/DDBJ whole genome shotgun (WGS) entry which is preliminary data.</text>
</comment>
<dbReference type="Proteomes" id="UP000277582">
    <property type="component" value="Unassembled WGS sequence"/>
</dbReference>
<organism evidence="1 2">
    <name type="scientific">Candidatus Methanodesulfokora washburnensis</name>
    <dbReference type="NCBI Taxonomy" id="2478471"/>
    <lineage>
        <taxon>Archaea</taxon>
        <taxon>Thermoproteota</taxon>
        <taxon>Candidatus Korarchaeia</taxon>
        <taxon>Candidatus Korarchaeia incertae sedis</taxon>
        <taxon>Candidatus Methanodesulfokora</taxon>
    </lineage>
</organism>
<dbReference type="RefSeq" id="WP_161969803.1">
    <property type="nucleotide sequence ID" value="NZ_RCOS01000111.1"/>
</dbReference>
<evidence type="ECO:0000313" key="2">
    <source>
        <dbReference type="Proteomes" id="UP000277582"/>
    </source>
</evidence>
<protein>
    <submittedName>
        <fullName evidence="1">Uncharacterized protein</fullName>
    </submittedName>
</protein>
<sequence>MPYTTVSLIISDTITVGQNAPVKVVGKIISPPPAEWPNFAVALWYADGPSDKIIFIDKQGNSFSIPKGLGLSIPIPTKR</sequence>
<accession>A0A3R9QUJ1</accession>
<name>A0A3R9QUJ1_9CREN</name>
<reference evidence="1 2" key="1">
    <citation type="submission" date="2018-10" db="EMBL/GenBank/DDBJ databases">
        <title>Co-occurring genomic capacity for anaerobic methane metabolism and dissimilatory sulfite reduction discovered in the Korarchaeota.</title>
        <authorList>
            <person name="Mckay L.J."/>
            <person name="Dlakic M."/>
            <person name="Fields M.W."/>
            <person name="Delmont T.O."/>
            <person name="Eren A.M."/>
            <person name="Jay Z.J."/>
            <person name="Klingelsmith K.B."/>
            <person name="Rusch D.B."/>
            <person name="Inskeep W.P."/>
        </authorList>
    </citation>
    <scope>NUCLEOTIDE SEQUENCE [LARGE SCALE GENOMIC DNA]</scope>
    <source>
        <strain evidence="1 2">MDKW</strain>
    </source>
</reference>
<proteinExistence type="predicted"/>
<feature type="non-terminal residue" evidence="1">
    <location>
        <position position="79"/>
    </location>
</feature>
<evidence type="ECO:0000313" key="1">
    <source>
        <dbReference type="EMBL" id="RSN73736.1"/>
    </source>
</evidence>
<keyword evidence="2" id="KW-1185">Reference proteome</keyword>
<dbReference type="EMBL" id="RCOS01000111">
    <property type="protein sequence ID" value="RSN73736.1"/>
    <property type="molecule type" value="Genomic_DNA"/>
</dbReference>